<dbReference type="Gene3D" id="3.90.1150.200">
    <property type="match status" value="1"/>
</dbReference>
<dbReference type="EMBL" id="CP002859">
    <property type="protein sequence ID" value="AEI50745.1"/>
    <property type="molecule type" value="Genomic_DNA"/>
</dbReference>
<dbReference type="InterPro" id="IPR014922">
    <property type="entry name" value="YdhG-like"/>
</dbReference>
<dbReference type="RefSeq" id="WP_013930038.1">
    <property type="nucleotide sequence ID" value="NC_015703.1"/>
</dbReference>
<dbReference type="KEGG" id="rsi:Runsl_4416"/>
<sequence>MITNDLKISDIDTYISTFPAHVQETLEHLRQTIREAAPEAAEKINYGIPTFTLHGNLVHFAAYKTHFGFYPSPSGIKAFKEQLSGFETAKGTVKFPIDQPLPFDLITQIVRFRVGENLEKAKLK</sequence>
<name>A0A7U3ZP16_RUNSL</name>
<evidence type="ECO:0000313" key="2">
    <source>
        <dbReference type="EMBL" id="AEI50745.1"/>
    </source>
</evidence>
<protein>
    <recommendedName>
        <fullName evidence="1">YdhG-like domain-containing protein</fullName>
    </recommendedName>
</protein>
<gene>
    <name evidence="2" type="ordered locus">Runsl_4416</name>
</gene>
<dbReference type="AlphaFoldDB" id="A0A7U3ZP16"/>
<feature type="domain" description="YdhG-like" evidence="1">
    <location>
        <begin position="23"/>
        <end position="114"/>
    </location>
</feature>
<evidence type="ECO:0000313" key="3">
    <source>
        <dbReference type="Proteomes" id="UP000000493"/>
    </source>
</evidence>
<keyword evidence="3" id="KW-1185">Reference proteome</keyword>
<proteinExistence type="predicted"/>
<organism evidence="2 3">
    <name type="scientific">Runella slithyformis (strain ATCC 29530 / DSM 19594 / LMG 11500 / NCIMB 11436 / LSU 4)</name>
    <dbReference type="NCBI Taxonomy" id="761193"/>
    <lineage>
        <taxon>Bacteria</taxon>
        <taxon>Pseudomonadati</taxon>
        <taxon>Bacteroidota</taxon>
        <taxon>Cytophagia</taxon>
        <taxon>Cytophagales</taxon>
        <taxon>Spirosomataceae</taxon>
        <taxon>Runella</taxon>
    </lineage>
</organism>
<reference evidence="3" key="1">
    <citation type="submission" date="2011-06" db="EMBL/GenBank/DDBJ databases">
        <title>The complete genome of chromosome of Runella slithyformis DSM 19594.</title>
        <authorList>
            <consortium name="US DOE Joint Genome Institute (JGI-PGF)"/>
            <person name="Lucas S."/>
            <person name="Han J."/>
            <person name="Lapidus A."/>
            <person name="Bruce D."/>
            <person name="Goodwin L."/>
            <person name="Pitluck S."/>
            <person name="Peters L."/>
            <person name="Kyrpides N."/>
            <person name="Mavromatis K."/>
            <person name="Ivanova N."/>
            <person name="Ovchinnikova G."/>
            <person name="Zhang X."/>
            <person name="Misra M."/>
            <person name="Detter J.C."/>
            <person name="Tapia R."/>
            <person name="Han C."/>
            <person name="Land M."/>
            <person name="Hauser L."/>
            <person name="Markowitz V."/>
            <person name="Cheng J.-F."/>
            <person name="Hugenholtz P."/>
            <person name="Woyke T."/>
            <person name="Wu D."/>
            <person name="Tindall B."/>
            <person name="Faehrich R."/>
            <person name="Brambilla E."/>
            <person name="Klenk H.-P."/>
            <person name="Eisen J.A."/>
        </authorList>
    </citation>
    <scope>NUCLEOTIDE SEQUENCE [LARGE SCALE GENOMIC DNA]</scope>
    <source>
        <strain evidence="3">ATCC 29530 / DSM 19594 / LMG 11500 / NCIMB 11436 / LSU 4</strain>
    </source>
</reference>
<dbReference type="Pfam" id="PF08818">
    <property type="entry name" value="DUF1801"/>
    <property type="match status" value="1"/>
</dbReference>
<evidence type="ECO:0000259" key="1">
    <source>
        <dbReference type="Pfam" id="PF08818"/>
    </source>
</evidence>
<dbReference type="Proteomes" id="UP000000493">
    <property type="component" value="Chromosome"/>
</dbReference>
<dbReference type="SUPFAM" id="SSF159888">
    <property type="entry name" value="YdhG-like"/>
    <property type="match status" value="1"/>
</dbReference>
<accession>A0A7U3ZP16</accession>
<reference evidence="2 3" key="2">
    <citation type="journal article" date="2012" name="Stand. Genomic Sci.">
        <title>Complete genome sequence of the aquatic bacterium Runella slithyformis type strain (LSU 4(T)).</title>
        <authorList>
            <person name="Copeland A."/>
            <person name="Zhang X."/>
            <person name="Misra M."/>
            <person name="Lapidus A."/>
            <person name="Nolan M."/>
            <person name="Lucas S."/>
            <person name="Deshpande S."/>
            <person name="Cheng J.F."/>
            <person name="Tapia R."/>
            <person name="Goodwin L.A."/>
            <person name="Pitluck S."/>
            <person name="Liolios K."/>
            <person name="Pagani I."/>
            <person name="Ivanova N."/>
            <person name="Mikhailova N."/>
            <person name="Pati A."/>
            <person name="Chen A."/>
            <person name="Palaniappan K."/>
            <person name="Land M."/>
            <person name="Hauser L."/>
            <person name="Pan C."/>
            <person name="Jeffries C.D."/>
            <person name="Detter J.C."/>
            <person name="Brambilla E.M."/>
            <person name="Rohde M."/>
            <person name="Djao O.D."/>
            <person name="Goker M."/>
            <person name="Sikorski J."/>
            <person name="Tindall B.J."/>
            <person name="Woyke T."/>
            <person name="Bristow J."/>
            <person name="Eisen J.A."/>
            <person name="Markowitz V."/>
            <person name="Hugenholtz P."/>
            <person name="Kyrpides N.C."/>
            <person name="Klenk H.P."/>
            <person name="Mavromatis K."/>
        </authorList>
    </citation>
    <scope>NUCLEOTIDE SEQUENCE [LARGE SCALE GENOMIC DNA]</scope>
    <source>
        <strain evidence="3">ATCC 29530 / DSM 19594 / LMG 11500 / NCIMB 11436 / LSU 4</strain>
    </source>
</reference>